<dbReference type="PROSITE" id="PS51459">
    <property type="entry name" value="FIDO"/>
    <property type="match status" value="1"/>
</dbReference>
<dbReference type="Proteomes" id="UP000284472">
    <property type="component" value="Unassembled WGS sequence"/>
</dbReference>
<dbReference type="Pfam" id="PF02661">
    <property type="entry name" value="Fic"/>
    <property type="match status" value="1"/>
</dbReference>
<reference evidence="6 7" key="1">
    <citation type="submission" date="2018-08" db="EMBL/GenBank/DDBJ databases">
        <title>A genome reference for cultivated species of the human gut microbiota.</title>
        <authorList>
            <person name="Zou Y."/>
            <person name="Xue W."/>
            <person name="Luo G."/>
        </authorList>
    </citation>
    <scope>NUCLEOTIDE SEQUENCE [LARGE SCALE GENOMIC DNA]</scope>
    <source>
        <strain evidence="3 7">AF19-16AC</strain>
        <strain evidence="5 8">AM21-18</strain>
        <strain evidence="4 9">AM32-6</strain>
        <strain evidence="2 6">TF01-20-2</strain>
    </source>
</reference>
<dbReference type="InterPro" id="IPR003812">
    <property type="entry name" value="Fido"/>
</dbReference>
<dbReference type="AlphaFoldDB" id="A0A3E4UVS1"/>
<evidence type="ECO:0000313" key="8">
    <source>
        <dbReference type="Proteomes" id="UP000283981"/>
    </source>
</evidence>
<dbReference type="Proteomes" id="UP000260808">
    <property type="component" value="Unassembled WGS sequence"/>
</dbReference>
<feature type="domain" description="Fido" evidence="1">
    <location>
        <begin position="79"/>
        <end position="211"/>
    </location>
</feature>
<protein>
    <submittedName>
        <fullName evidence="2">Cell filamentation protein Fic</fullName>
    </submittedName>
</protein>
<dbReference type="EMBL" id="QRIS01000066">
    <property type="protein sequence ID" value="RHG77940.1"/>
    <property type="molecule type" value="Genomic_DNA"/>
</dbReference>
<evidence type="ECO:0000313" key="6">
    <source>
        <dbReference type="Proteomes" id="UP000260808"/>
    </source>
</evidence>
<evidence type="ECO:0000259" key="1">
    <source>
        <dbReference type="PROSITE" id="PS51459"/>
    </source>
</evidence>
<dbReference type="InterPro" id="IPR036597">
    <property type="entry name" value="Fido-like_dom_sf"/>
</dbReference>
<dbReference type="Proteomes" id="UP000283834">
    <property type="component" value="Unassembled WGS sequence"/>
</dbReference>
<dbReference type="EMBL" id="QSIR01000052">
    <property type="protein sequence ID" value="RHC99861.1"/>
    <property type="molecule type" value="Genomic_DNA"/>
</dbReference>
<comment type="caution">
    <text evidence="2">The sequence shown here is derived from an EMBL/GenBank/DDBJ whole genome shotgun (WGS) entry which is preliminary data.</text>
</comment>
<name>A0A3E4UVS1_MEDGN</name>
<dbReference type="Gene3D" id="1.10.3290.10">
    <property type="entry name" value="Fido-like domain"/>
    <property type="match status" value="1"/>
</dbReference>
<accession>A0A3E4UVS1</accession>
<proteinExistence type="predicted"/>
<evidence type="ECO:0000313" key="5">
    <source>
        <dbReference type="EMBL" id="RHG77940.1"/>
    </source>
</evidence>
<organism evidence="2 6">
    <name type="scientific">Mediterraneibacter gnavus</name>
    <name type="common">Ruminococcus gnavus</name>
    <dbReference type="NCBI Taxonomy" id="33038"/>
    <lineage>
        <taxon>Bacteria</taxon>
        <taxon>Bacillati</taxon>
        <taxon>Bacillota</taxon>
        <taxon>Clostridia</taxon>
        <taxon>Lachnospirales</taxon>
        <taxon>Lachnospiraceae</taxon>
        <taxon>Mediterraneibacter</taxon>
    </lineage>
</organism>
<dbReference type="RefSeq" id="WP_117994736.1">
    <property type="nucleotide sequence ID" value="NZ_JAAILZ010000047.1"/>
</dbReference>
<evidence type="ECO:0000313" key="4">
    <source>
        <dbReference type="EMBL" id="RHC99861.1"/>
    </source>
</evidence>
<evidence type="ECO:0000313" key="9">
    <source>
        <dbReference type="Proteomes" id="UP000284472"/>
    </source>
</evidence>
<evidence type="ECO:0000313" key="2">
    <source>
        <dbReference type="EMBL" id="RGM17468.1"/>
    </source>
</evidence>
<dbReference type="Proteomes" id="UP000283981">
    <property type="component" value="Unassembled WGS sequence"/>
</dbReference>
<gene>
    <name evidence="5" type="ORF">DW243_18125</name>
    <name evidence="4" type="ORF">DW812_17700</name>
    <name evidence="3" type="ORF">DWX36_10275</name>
    <name evidence="2" type="ORF">DXC31_16125</name>
</gene>
<dbReference type="EMBL" id="QRWQ01000009">
    <property type="protein sequence ID" value="RGT38046.1"/>
    <property type="molecule type" value="Genomic_DNA"/>
</dbReference>
<sequence length="243" mass="27898">MIQDKFSMEQQDNIFYAKRNIVDSIYSQSKLEGIAVTFPDTQEIYEGRSVAGLSVEDIVKVNNLKHGWEFLFDTVDYPLDLRYVRQLNKEIGVGIVTNAGDLRNSDVSIGGTSWKPEIPIYEKIESEIQAIMNADLSVTERAITIMLYIMRSQMFFDGNKRTAQLAANQIMIQGGAGVLRIPVECQKEFFAKLIGYYETGNMREVKRFVYDTSIDGFVKKQIEQPEISAEMFRKAVQEKRFRK</sequence>
<dbReference type="EMBL" id="QSSX01000066">
    <property type="protein sequence ID" value="RGM17468.1"/>
    <property type="molecule type" value="Genomic_DNA"/>
</dbReference>
<evidence type="ECO:0000313" key="3">
    <source>
        <dbReference type="EMBL" id="RGT38046.1"/>
    </source>
</evidence>
<dbReference type="SUPFAM" id="SSF140931">
    <property type="entry name" value="Fic-like"/>
    <property type="match status" value="1"/>
</dbReference>
<evidence type="ECO:0000313" key="7">
    <source>
        <dbReference type="Proteomes" id="UP000283834"/>
    </source>
</evidence>